<reference evidence="2" key="2">
    <citation type="submission" date="2019-06" db="EMBL/GenBank/DDBJ databases">
        <title>Genomics analysis of Aphanomyces spp. identifies a new class of oomycete effector associated with host adaptation.</title>
        <authorList>
            <person name="Gaulin E."/>
        </authorList>
    </citation>
    <scope>NUCLEOTIDE SEQUENCE</scope>
    <source>
        <strain evidence="2">CBS 578.67</strain>
    </source>
</reference>
<feature type="region of interest" description="Disordered" evidence="1">
    <location>
        <begin position="214"/>
        <end position="247"/>
    </location>
</feature>
<gene>
    <name evidence="3" type="primary">Aste57867_846</name>
    <name evidence="2" type="ORF">As57867_000845</name>
    <name evidence="3" type="ORF">ASTE57867_846</name>
</gene>
<evidence type="ECO:0000313" key="4">
    <source>
        <dbReference type="Proteomes" id="UP000332933"/>
    </source>
</evidence>
<dbReference type="EMBL" id="VJMH01000052">
    <property type="protein sequence ID" value="KAF0719724.1"/>
    <property type="molecule type" value="Genomic_DNA"/>
</dbReference>
<reference evidence="3 4" key="1">
    <citation type="submission" date="2019-03" db="EMBL/GenBank/DDBJ databases">
        <authorList>
            <person name="Gaulin E."/>
            <person name="Dumas B."/>
        </authorList>
    </citation>
    <scope>NUCLEOTIDE SEQUENCE [LARGE SCALE GENOMIC DNA]</scope>
    <source>
        <strain evidence="3">CBS 568.67</strain>
    </source>
</reference>
<feature type="compositionally biased region" description="Basic and acidic residues" evidence="1">
    <location>
        <begin position="1"/>
        <end position="14"/>
    </location>
</feature>
<dbReference type="AlphaFoldDB" id="A0A485K4W6"/>
<sequence length="247" mass="28241">MDIDRPWWRQERRHLPPASSRNDELIERRHVLPVVHPVIDHFANIKPKNPPIYKEPRTEGVKRLSMPPVPDDRPQGISMKINASNYVPEKPLLRFKCSSPHVNAIAQGNRDIQAKLEKRMGEKKHRESLEERNMLAYSSQGDKAYKRPECSPGYFHLQLHPRHLAINNNAIESSRRVASPDDGGSGHVHLQTSYELKKKVQMLHQEKAGVSLLSASKAGQLSWEEATGNRTWVKKDAPPRDSREEDG</sequence>
<dbReference type="OrthoDB" id="62055at2759"/>
<evidence type="ECO:0000256" key="1">
    <source>
        <dbReference type="SAM" id="MobiDB-lite"/>
    </source>
</evidence>
<evidence type="ECO:0000313" key="2">
    <source>
        <dbReference type="EMBL" id="KAF0719724.1"/>
    </source>
</evidence>
<proteinExistence type="predicted"/>
<dbReference type="Proteomes" id="UP000332933">
    <property type="component" value="Unassembled WGS sequence"/>
</dbReference>
<name>A0A485K4W6_9STRA</name>
<organism evidence="3 4">
    <name type="scientific">Aphanomyces stellatus</name>
    <dbReference type="NCBI Taxonomy" id="120398"/>
    <lineage>
        <taxon>Eukaryota</taxon>
        <taxon>Sar</taxon>
        <taxon>Stramenopiles</taxon>
        <taxon>Oomycota</taxon>
        <taxon>Saprolegniomycetes</taxon>
        <taxon>Saprolegniales</taxon>
        <taxon>Verrucalvaceae</taxon>
        <taxon>Aphanomyces</taxon>
    </lineage>
</organism>
<feature type="region of interest" description="Disordered" evidence="1">
    <location>
        <begin position="1"/>
        <end position="22"/>
    </location>
</feature>
<evidence type="ECO:0000313" key="3">
    <source>
        <dbReference type="EMBL" id="VFT78070.1"/>
    </source>
</evidence>
<keyword evidence="4" id="KW-1185">Reference proteome</keyword>
<dbReference type="EMBL" id="CAADRA010000052">
    <property type="protein sequence ID" value="VFT78070.1"/>
    <property type="molecule type" value="Genomic_DNA"/>
</dbReference>
<accession>A0A485K4W6</accession>
<protein>
    <submittedName>
        <fullName evidence="3">Aste57867_846 protein</fullName>
    </submittedName>
</protein>
<feature type="compositionally biased region" description="Basic and acidic residues" evidence="1">
    <location>
        <begin position="233"/>
        <end position="247"/>
    </location>
</feature>